<evidence type="ECO:0000313" key="2">
    <source>
        <dbReference type="EMBL" id="AMJ96831.1"/>
    </source>
</evidence>
<dbReference type="Gene3D" id="3.40.50.20">
    <property type="match status" value="1"/>
</dbReference>
<dbReference type="GO" id="GO:0005524">
    <property type="term" value="F:ATP binding"/>
    <property type="evidence" value="ECO:0007669"/>
    <property type="project" value="InterPro"/>
</dbReference>
<organism evidence="2 3">
    <name type="scientific">Alteromonas macleodii</name>
    <name type="common">Pseudoalteromonas macleodii</name>
    <dbReference type="NCBI Taxonomy" id="28108"/>
    <lineage>
        <taxon>Bacteria</taxon>
        <taxon>Pseudomonadati</taxon>
        <taxon>Pseudomonadota</taxon>
        <taxon>Gammaproteobacteria</taxon>
        <taxon>Alteromonadales</taxon>
        <taxon>Alteromonadaceae</taxon>
        <taxon>Alteromonas/Salinimonas group</taxon>
        <taxon>Alteromonas</taxon>
    </lineage>
</organism>
<dbReference type="Pfam" id="PF08443">
    <property type="entry name" value="RimK"/>
    <property type="match status" value="1"/>
</dbReference>
<name>A0A126PUX9_ALTMA</name>
<dbReference type="InterPro" id="IPR013815">
    <property type="entry name" value="ATP_grasp_subdomain_1"/>
</dbReference>
<dbReference type="RefSeq" id="WP_061093942.1">
    <property type="nucleotide sequence ID" value="NZ_CP014323.1"/>
</dbReference>
<sequence>MPAIAFLSTDHLEDFFVYDELLIPFFNDNGWSVETISWHSQSENWDRFDYVIVRSTWDYQQHPEAFLACLTQIDASRATLLNPLPLMQWNIEKHYLKDLQEKGVPIVSTRWSNAFNNSVIDEAFSHFNCDTVVVKPTLSANADDTFKLSVSNWHEQQQVLSDTFNQRDFMIQSFLNSVVEEGEYSLFYFGGKYSHAIKKVPQKGDFRVQEEHGGSLHPIAVDEEQLDIAQKALSEMPCEALYARVDLVRQGSGWAIMELELIEPSLYFNLDEQSPLRFVDALISFHLNRA</sequence>
<dbReference type="PANTHER" id="PTHR39217:SF1">
    <property type="entry name" value="GLUTATHIONE SYNTHETASE"/>
    <property type="match status" value="1"/>
</dbReference>
<proteinExistence type="predicted"/>
<dbReference type="AlphaFoldDB" id="A0A126PUX9"/>
<feature type="domain" description="ATP-grasp fold RimK-type" evidence="1">
    <location>
        <begin position="132"/>
        <end position="259"/>
    </location>
</feature>
<accession>A0A126PUX9</accession>
<dbReference type="EMBL" id="CP014323">
    <property type="protein sequence ID" value="AMJ96831.1"/>
    <property type="molecule type" value="Genomic_DNA"/>
</dbReference>
<reference evidence="2 3" key="1">
    <citation type="submission" date="2015-12" db="EMBL/GenBank/DDBJ databases">
        <authorList>
            <person name="Shamseldin A."/>
            <person name="Moawad H."/>
            <person name="Abd El-Rahim W.M."/>
            <person name="Sadowsky M.J."/>
        </authorList>
    </citation>
    <scope>NUCLEOTIDE SEQUENCE [LARGE SCALE GENOMIC DNA]</scope>
    <source>
        <strain evidence="2 3">D7</strain>
    </source>
</reference>
<evidence type="ECO:0000259" key="1">
    <source>
        <dbReference type="Pfam" id="PF08443"/>
    </source>
</evidence>
<dbReference type="InterPro" id="IPR053191">
    <property type="entry name" value="DcsG_Biosynth_Enzyme"/>
</dbReference>
<dbReference type="PANTHER" id="PTHR39217">
    <property type="match status" value="1"/>
</dbReference>
<protein>
    <recommendedName>
        <fullName evidence="1">ATP-grasp fold RimK-type domain-containing protein</fullName>
    </recommendedName>
</protein>
<dbReference type="InterPro" id="IPR013651">
    <property type="entry name" value="ATP-grasp_RimK-type"/>
</dbReference>
<dbReference type="Gene3D" id="3.30.1490.20">
    <property type="entry name" value="ATP-grasp fold, A domain"/>
    <property type="match status" value="1"/>
</dbReference>
<dbReference type="Proteomes" id="UP000063991">
    <property type="component" value="Chromosome"/>
</dbReference>
<evidence type="ECO:0000313" key="3">
    <source>
        <dbReference type="Proteomes" id="UP000063991"/>
    </source>
</evidence>
<dbReference type="GO" id="GO:0003824">
    <property type="term" value="F:catalytic activity"/>
    <property type="evidence" value="ECO:0007669"/>
    <property type="project" value="UniProtKB-ARBA"/>
</dbReference>
<dbReference type="SUPFAM" id="SSF56059">
    <property type="entry name" value="Glutathione synthetase ATP-binding domain-like"/>
    <property type="match status" value="1"/>
</dbReference>
<dbReference type="Gene3D" id="3.30.470.20">
    <property type="entry name" value="ATP-grasp fold, B domain"/>
    <property type="match status" value="1"/>
</dbReference>
<gene>
    <name evidence="2" type="ORF">AVL55_00750</name>
</gene>
<dbReference type="OrthoDB" id="3373978at2"/>